<dbReference type="InterPro" id="IPR007271">
    <property type="entry name" value="Nuc_sug_transpt"/>
</dbReference>
<keyword evidence="4 5" id="KW-0472">Membrane</keyword>
<accession>A0ABP0JXK7</accession>
<dbReference type="PANTHER" id="PTHR10231">
    <property type="entry name" value="NUCLEOTIDE-SUGAR TRANSMEMBRANE TRANSPORTER"/>
    <property type="match status" value="1"/>
</dbReference>
<proteinExistence type="predicted"/>
<evidence type="ECO:0000256" key="5">
    <source>
        <dbReference type="SAM" id="Phobius"/>
    </source>
</evidence>
<evidence type="ECO:0000256" key="3">
    <source>
        <dbReference type="ARBA" id="ARBA00022989"/>
    </source>
</evidence>
<keyword evidence="2 5" id="KW-0812">Transmembrane</keyword>
<keyword evidence="3 5" id="KW-1133">Transmembrane helix</keyword>
<feature type="transmembrane region" description="Helical" evidence="5">
    <location>
        <begin position="94"/>
        <end position="111"/>
    </location>
</feature>
<evidence type="ECO:0000256" key="2">
    <source>
        <dbReference type="ARBA" id="ARBA00022692"/>
    </source>
</evidence>
<organism evidence="6 7">
    <name type="scientific">Durusdinium trenchii</name>
    <dbReference type="NCBI Taxonomy" id="1381693"/>
    <lineage>
        <taxon>Eukaryota</taxon>
        <taxon>Sar</taxon>
        <taxon>Alveolata</taxon>
        <taxon>Dinophyceae</taxon>
        <taxon>Suessiales</taxon>
        <taxon>Symbiodiniaceae</taxon>
        <taxon>Durusdinium</taxon>
    </lineage>
</organism>
<feature type="non-terminal residue" evidence="6">
    <location>
        <position position="1"/>
    </location>
</feature>
<dbReference type="EMBL" id="CAXAMM010008980">
    <property type="protein sequence ID" value="CAK9019026.1"/>
    <property type="molecule type" value="Genomic_DNA"/>
</dbReference>
<feature type="transmembrane region" description="Helical" evidence="5">
    <location>
        <begin position="365"/>
        <end position="381"/>
    </location>
</feature>
<sequence>DTRAENPSHCEAEAFSYLNMKADDSARDDAKTKVSQLPTPVRNEAKVADEARNVNGVLWSTLTTSSETLPGTPSAFSKCLALGWRCAMCWRCTWFRAVVFSIVLGIAHPFFTELSKSAKLYDFEGDVRHGGRPVMPFHLITLTLASQTLSVLLAACIVVCKRGSWKVASCELFDPRHCHVLLIGMLYGLGDFLQTAACNKSSTPVVLMVGQSKLVLSALLSKFILGSSIPAGWTRLLTLSMATMALADISANGTLSNSDDDDYLGALLALLKAILSTTGAVLSEREYKQGDGQSDFWVVSFRVQLSMLLTSLALLVYNNEVTQLWTHGIFSAGPYLPCADGLRPMACGDHCTCATTTGWDRRTCLAMIAIILNGYSTGLFLKHLSAVCKAVCNVGSSGLCCAVCWLLGFSPYTYGQAAVSIIVLLQSYEYLVEKAAMASKEVDDAAWAGQYSRITPRGRVRPGCELGP</sequence>
<dbReference type="Proteomes" id="UP001642464">
    <property type="component" value="Unassembled WGS sequence"/>
</dbReference>
<gene>
    <name evidence="6" type="ORF">SCF082_LOCUS14337</name>
</gene>
<keyword evidence="7" id="KW-1185">Reference proteome</keyword>
<evidence type="ECO:0000256" key="4">
    <source>
        <dbReference type="ARBA" id="ARBA00023136"/>
    </source>
</evidence>
<comment type="caution">
    <text evidence="6">The sequence shown here is derived from an EMBL/GenBank/DDBJ whole genome shotgun (WGS) entry which is preliminary data.</text>
</comment>
<feature type="transmembrane region" description="Helical" evidence="5">
    <location>
        <begin position="137"/>
        <end position="160"/>
    </location>
</feature>
<reference evidence="6 7" key="1">
    <citation type="submission" date="2024-02" db="EMBL/GenBank/DDBJ databases">
        <authorList>
            <person name="Chen Y."/>
            <person name="Shah S."/>
            <person name="Dougan E. K."/>
            <person name="Thang M."/>
            <person name="Chan C."/>
        </authorList>
    </citation>
    <scope>NUCLEOTIDE SEQUENCE [LARGE SCALE GENOMIC DNA]</scope>
</reference>
<evidence type="ECO:0000256" key="1">
    <source>
        <dbReference type="ARBA" id="ARBA00004141"/>
    </source>
</evidence>
<protein>
    <submittedName>
        <fullName evidence="6">Uncharacterized protein</fullName>
    </submittedName>
</protein>
<evidence type="ECO:0000313" key="6">
    <source>
        <dbReference type="EMBL" id="CAK9019026.1"/>
    </source>
</evidence>
<comment type="subcellular location">
    <subcellularLocation>
        <location evidence="1">Membrane</location>
        <topology evidence="1">Multi-pass membrane protein</topology>
    </subcellularLocation>
</comment>
<evidence type="ECO:0000313" key="7">
    <source>
        <dbReference type="Proteomes" id="UP001642464"/>
    </source>
</evidence>
<name>A0ABP0JXK7_9DINO</name>